<dbReference type="EMBL" id="HACG01026835">
    <property type="protein sequence ID" value="CEK73700.1"/>
    <property type="molecule type" value="Transcribed_RNA"/>
</dbReference>
<evidence type="ECO:0000256" key="4">
    <source>
        <dbReference type="ARBA" id="ARBA00023027"/>
    </source>
</evidence>
<comment type="catalytic activity">
    <reaction evidence="6 7">
        <text>L-glutamate 5-semialdehyde + NAD(+) + H2O = L-glutamate + NADH + 2 H(+)</text>
        <dbReference type="Rhea" id="RHEA:30235"/>
        <dbReference type="ChEBI" id="CHEBI:15377"/>
        <dbReference type="ChEBI" id="CHEBI:15378"/>
        <dbReference type="ChEBI" id="CHEBI:29985"/>
        <dbReference type="ChEBI" id="CHEBI:57540"/>
        <dbReference type="ChEBI" id="CHEBI:57945"/>
        <dbReference type="ChEBI" id="CHEBI:58066"/>
        <dbReference type="EC" id="1.2.1.88"/>
    </reaction>
</comment>
<sequence length="622" mass="69080">VFLDIRQVSGSLCINSVNISFPIIVRACTYNVDYKDIFCFSPVVVSFLLVHRLLMAVLLKLRSAVVCKSVVNCLRTTLYTTRTMSSYVAINEPVLNFAKGSKETSELEKVLKEYENKTVDVPIIIGDEEIRTDNIRKQVAPFDHQRVVATFYYATPEIIQKAIESCLKARREWEGRPLKERCDIFLRAADLISKKYRMKVIATTMIGQAKNVYQAEIDAAAELIDFLRFDAMFAQNTTSYQPLSPEPNVTINTINYRGLEGFWAAICPFNFTAIGGHLAVAPAMMGNVALWKPSDTAILSNYEVYKIYREAGLPAGVINFVPADGPVFGDTCLSSPDFVGLNFTGSVPTFKKLWMQIGQSLDIYKSYPRIIGECGGKNMHFVHPSAHVESVANGTVRSAFEYNGQKCSACSRMYVPQSLWPKVKGKMLEILKEVKMGSPLDRESFATAVIDDKAFARITGYIEHAKSSPNLTIVAGGKYDNSKGYFIEPTVIVSTDPSDRIMQEEIFGPIVSVYVYADDDLNEAVNLAQTSSPYALTGAIYVEDKTARSELVDAFRHNAGNFYINDKCTGSVVGQQPFGGARLSGTNDKAGGPHYMARFINPQATKETFVPLTSWKYPSMEN</sequence>
<dbReference type="PROSITE" id="PS00070">
    <property type="entry name" value="ALDEHYDE_DEHYDR_CYS"/>
    <property type="match status" value="1"/>
</dbReference>
<evidence type="ECO:0000256" key="5">
    <source>
        <dbReference type="ARBA" id="ARBA00023062"/>
    </source>
</evidence>
<dbReference type="InterPro" id="IPR016163">
    <property type="entry name" value="Ald_DH_C"/>
</dbReference>
<feature type="non-terminal residue" evidence="10">
    <location>
        <position position="1"/>
    </location>
</feature>
<dbReference type="GO" id="GO:0005759">
    <property type="term" value="C:mitochondrial matrix"/>
    <property type="evidence" value="ECO:0007669"/>
    <property type="project" value="TreeGrafter"/>
</dbReference>
<reference evidence="10" key="1">
    <citation type="submission" date="2014-12" db="EMBL/GenBank/DDBJ databases">
        <title>Insight into the proteome of Arion vulgaris.</title>
        <authorList>
            <person name="Aradska J."/>
            <person name="Bulat T."/>
            <person name="Smidak R."/>
            <person name="Sarate P."/>
            <person name="Gangsoo J."/>
            <person name="Sialana F."/>
            <person name="Bilban M."/>
            <person name="Lubec G."/>
        </authorList>
    </citation>
    <scope>NUCLEOTIDE SEQUENCE</scope>
    <source>
        <tissue evidence="10">Skin</tissue>
    </source>
</reference>
<dbReference type="InterPro" id="IPR016160">
    <property type="entry name" value="Ald_DH_CS_CYS"/>
</dbReference>
<evidence type="ECO:0000256" key="8">
    <source>
        <dbReference type="RuleBase" id="RU366030"/>
    </source>
</evidence>
<evidence type="ECO:0000259" key="9">
    <source>
        <dbReference type="Pfam" id="PF00171"/>
    </source>
</evidence>
<dbReference type="NCBIfam" id="TIGR01236">
    <property type="entry name" value="D1pyr5carbox1"/>
    <property type="match status" value="1"/>
</dbReference>
<dbReference type="UniPathway" id="UPA00261">
    <property type="reaction ID" value="UER00374"/>
</dbReference>
<feature type="domain" description="Aldehyde dehydrogenase" evidence="9">
    <location>
        <begin position="137"/>
        <end position="603"/>
    </location>
</feature>
<name>A0A0B7A165_9EUPU</name>
<dbReference type="InterPro" id="IPR015590">
    <property type="entry name" value="Aldehyde_DH_dom"/>
</dbReference>
<dbReference type="PANTHER" id="PTHR42862:SF1">
    <property type="entry name" value="DELTA-1-PYRROLINE-5-CARBOXYLATE DEHYDROGENASE 2, ISOFORM A-RELATED"/>
    <property type="match status" value="1"/>
</dbReference>
<dbReference type="FunFam" id="3.40.605.10:FF:000006">
    <property type="entry name" value="1-pyrroline-5-carboxylate dehydrogenase"/>
    <property type="match status" value="1"/>
</dbReference>
<organism evidence="10">
    <name type="scientific">Arion vulgaris</name>
    <dbReference type="NCBI Taxonomy" id="1028688"/>
    <lineage>
        <taxon>Eukaryota</taxon>
        <taxon>Metazoa</taxon>
        <taxon>Spiralia</taxon>
        <taxon>Lophotrochozoa</taxon>
        <taxon>Mollusca</taxon>
        <taxon>Gastropoda</taxon>
        <taxon>Heterobranchia</taxon>
        <taxon>Euthyneura</taxon>
        <taxon>Panpulmonata</taxon>
        <taxon>Eupulmonata</taxon>
        <taxon>Stylommatophora</taxon>
        <taxon>Helicina</taxon>
        <taxon>Arionoidea</taxon>
        <taxon>Arionidae</taxon>
        <taxon>Arion</taxon>
    </lineage>
</organism>
<dbReference type="AlphaFoldDB" id="A0A0B7A165"/>
<dbReference type="InterPro" id="IPR016162">
    <property type="entry name" value="Ald_DH_N"/>
</dbReference>
<proteinExistence type="inferred from homology"/>
<dbReference type="PANTHER" id="PTHR42862">
    <property type="entry name" value="DELTA-1-PYRROLINE-5-CARBOXYLATE DEHYDROGENASE 1, ISOFORM A-RELATED"/>
    <property type="match status" value="1"/>
</dbReference>
<keyword evidence="4 7" id="KW-0520">NAD</keyword>
<dbReference type="SUPFAM" id="SSF53720">
    <property type="entry name" value="ALDH-like"/>
    <property type="match status" value="1"/>
</dbReference>
<dbReference type="InterPro" id="IPR005931">
    <property type="entry name" value="P5CDH/ALDH4A1"/>
</dbReference>
<dbReference type="FunFam" id="3.40.309.10:FF:000005">
    <property type="entry name" value="1-pyrroline-5-carboxylate dehydrogenase 1"/>
    <property type="match status" value="1"/>
</dbReference>
<comment type="similarity">
    <text evidence="2 7">Belongs to the aldehyde dehydrogenase family.</text>
</comment>
<dbReference type="CDD" id="cd07123">
    <property type="entry name" value="ALDH_F4-17_P5CDH"/>
    <property type="match status" value="1"/>
</dbReference>
<dbReference type="InterPro" id="IPR050485">
    <property type="entry name" value="Proline_metab_enzyme"/>
</dbReference>
<dbReference type="InterPro" id="IPR016161">
    <property type="entry name" value="Ald_DH/histidinol_DH"/>
</dbReference>
<dbReference type="Gene3D" id="3.40.605.10">
    <property type="entry name" value="Aldehyde Dehydrogenase, Chain A, domain 1"/>
    <property type="match status" value="1"/>
</dbReference>
<evidence type="ECO:0000256" key="1">
    <source>
        <dbReference type="ARBA" id="ARBA00004786"/>
    </source>
</evidence>
<dbReference type="GO" id="GO:0003842">
    <property type="term" value="F:L-glutamate gamma-semialdehyde dehydrogenase activity"/>
    <property type="evidence" value="ECO:0007669"/>
    <property type="project" value="UniProtKB-UniRule"/>
</dbReference>
<dbReference type="Pfam" id="PF00171">
    <property type="entry name" value="Aldedh"/>
    <property type="match status" value="1"/>
</dbReference>
<protein>
    <recommendedName>
        <fullName evidence="7 8">Multifunctional fusion protein</fullName>
    </recommendedName>
    <domain>
        <recommendedName>
            <fullName evidence="8">Delta-1-pyrroline-5-carboxylate dehydrogenase</fullName>
            <shortName evidence="8">P5C dehydrogenase</shortName>
        </recommendedName>
        <alternativeName>
            <fullName evidence="7">L-glutamate gamma-semialdehyde dehydrogenase</fullName>
        </alternativeName>
    </domain>
    <domain>
        <recommendedName>
            <fullName evidence="7">L-glutamate gamma-semialdehyde dehydrogenase</fullName>
            <ecNumber evidence="7">1.2.1.88</ecNumber>
        </recommendedName>
    </domain>
</protein>
<keyword evidence="5 7" id="KW-0642">Proline metabolism</keyword>
<evidence type="ECO:0000256" key="3">
    <source>
        <dbReference type="ARBA" id="ARBA00023002"/>
    </source>
</evidence>
<dbReference type="GO" id="GO:0010133">
    <property type="term" value="P:L-proline catabolic process to L-glutamate"/>
    <property type="evidence" value="ECO:0007669"/>
    <property type="project" value="UniProtKB-UniRule"/>
</dbReference>
<dbReference type="EC" id="1.2.1.88" evidence="7"/>
<dbReference type="Gene3D" id="3.40.309.10">
    <property type="entry name" value="Aldehyde Dehydrogenase, Chain A, domain 2"/>
    <property type="match status" value="1"/>
</dbReference>
<evidence type="ECO:0000256" key="2">
    <source>
        <dbReference type="ARBA" id="ARBA00009986"/>
    </source>
</evidence>
<comment type="pathway">
    <text evidence="1 7">Amino-acid degradation; L-proline degradation into L-glutamate; L-glutamate from L-proline: step 2/2.</text>
</comment>
<keyword evidence="3 7" id="KW-0560">Oxidoreductase</keyword>
<accession>A0A0B7A165</accession>
<evidence type="ECO:0000256" key="7">
    <source>
        <dbReference type="RuleBase" id="RU366016"/>
    </source>
</evidence>
<gene>
    <name evidence="10" type="primary">ORF87869</name>
</gene>
<evidence type="ECO:0000256" key="6">
    <source>
        <dbReference type="ARBA" id="ARBA00048142"/>
    </source>
</evidence>
<evidence type="ECO:0000313" key="10">
    <source>
        <dbReference type="EMBL" id="CEK73700.1"/>
    </source>
</evidence>